<dbReference type="RefSeq" id="WP_114746092.1">
    <property type="nucleotide sequence ID" value="NZ_QQAY01000008.1"/>
</dbReference>
<reference evidence="1 2" key="1">
    <citation type="submission" date="2018-07" db="EMBL/GenBank/DDBJ databases">
        <title>Genomic Encyclopedia of Type Strains, Phase IV (KMG-IV): sequencing the most valuable type-strain genomes for metagenomic binning, comparative biology and taxonomic classification.</title>
        <authorList>
            <person name="Goeker M."/>
        </authorList>
    </citation>
    <scope>NUCLEOTIDE SEQUENCE [LARGE SCALE GENOMIC DNA]</scope>
    <source>
        <strain evidence="1 2">DSM 25281</strain>
    </source>
</reference>
<protein>
    <submittedName>
        <fullName evidence="1">Uncharacterized protein DUF2553</fullName>
    </submittedName>
</protein>
<dbReference type="EMBL" id="QQAY01000008">
    <property type="protein sequence ID" value="RDI41431.1"/>
    <property type="molecule type" value="Genomic_DNA"/>
</dbReference>
<dbReference type="Pfam" id="PF10830">
    <property type="entry name" value="DUF2553"/>
    <property type="match status" value="1"/>
</dbReference>
<sequence>MTLNPKKAEVTDRVVGRLNESGIELFLDGKSIGRMKLPEGADIEFAMEPNYESSGSKIYQNYSAPDQKEARYTDCDEGGWC</sequence>
<dbReference type="OrthoDB" id="2876840at2"/>
<name>A0A370GCJ6_9BACI</name>
<dbReference type="Proteomes" id="UP000255326">
    <property type="component" value="Unassembled WGS sequence"/>
</dbReference>
<keyword evidence="2" id="KW-1185">Reference proteome</keyword>
<dbReference type="AlphaFoldDB" id="A0A370GCJ6"/>
<evidence type="ECO:0000313" key="2">
    <source>
        <dbReference type="Proteomes" id="UP000255326"/>
    </source>
</evidence>
<evidence type="ECO:0000313" key="1">
    <source>
        <dbReference type="EMBL" id="RDI41431.1"/>
    </source>
</evidence>
<dbReference type="InterPro" id="IPR020140">
    <property type="entry name" value="Uncharacterised_YusG"/>
</dbReference>
<proteinExistence type="predicted"/>
<gene>
    <name evidence="1" type="ORF">DFR59_10881</name>
</gene>
<comment type="caution">
    <text evidence="1">The sequence shown here is derived from an EMBL/GenBank/DDBJ whole genome shotgun (WGS) entry which is preliminary data.</text>
</comment>
<accession>A0A370GCJ6</accession>
<organism evidence="1 2">
    <name type="scientific">Falsibacillus pallidus</name>
    <dbReference type="NCBI Taxonomy" id="493781"/>
    <lineage>
        <taxon>Bacteria</taxon>
        <taxon>Bacillati</taxon>
        <taxon>Bacillota</taxon>
        <taxon>Bacilli</taxon>
        <taxon>Bacillales</taxon>
        <taxon>Bacillaceae</taxon>
        <taxon>Falsibacillus</taxon>
    </lineage>
</organism>